<organism evidence="2 3">
    <name type="scientific">Actinomyces johnsonii F0510</name>
    <dbReference type="NCBI Taxonomy" id="1227262"/>
    <lineage>
        <taxon>Bacteria</taxon>
        <taxon>Bacillati</taxon>
        <taxon>Actinomycetota</taxon>
        <taxon>Actinomycetes</taxon>
        <taxon>Actinomycetales</taxon>
        <taxon>Actinomycetaceae</taxon>
        <taxon>Actinomyces</taxon>
    </lineage>
</organism>
<reference evidence="2 3" key="1">
    <citation type="submission" date="2013-06" db="EMBL/GenBank/DDBJ databases">
        <authorList>
            <person name="Weinstock G."/>
            <person name="Sodergren E."/>
            <person name="Lobos E.A."/>
            <person name="Fulton L."/>
            <person name="Fulton R."/>
            <person name="Courtney L."/>
            <person name="Fronick C."/>
            <person name="O'Laughlin M."/>
            <person name="Godfrey J."/>
            <person name="Wilson R.M."/>
            <person name="Miner T."/>
            <person name="Farmer C."/>
            <person name="Delehaunty K."/>
            <person name="Cordes M."/>
            <person name="Minx P."/>
            <person name="Tomlinson C."/>
            <person name="Chen J."/>
            <person name="Wollam A."/>
            <person name="Pepin K.H."/>
            <person name="Bhonagiri V."/>
            <person name="Zhang X."/>
            <person name="Warren W."/>
            <person name="Mitreva M."/>
            <person name="Mardis E.R."/>
            <person name="Wilson R.K."/>
        </authorList>
    </citation>
    <scope>NUCLEOTIDE SEQUENCE [LARGE SCALE GENOMIC DNA]</scope>
    <source>
        <strain evidence="2 3">F0510</strain>
    </source>
</reference>
<dbReference type="Proteomes" id="UP000016498">
    <property type="component" value="Unassembled WGS sequence"/>
</dbReference>
<evidence type="ECO:0000313" key="3">
    <source>
        <dbReference type="Proteomes" id="UP000016498"/>
    </source>
</evidence>
<accession>U1QBM3</accession>
<comment type="caution">
    <text evidence="2">The sequence shown here is derived from an EMBL/GenBank/DDBJ whole genome shotgun (WGS) entry which is preliminary data.</text>
</comment>
<dbReference type="PATRIC" id="fig|1227262.3.peg.1129"/>
<feature type="region of interest" description="Disordered" evidence="1">
    <location>
        <begin position="1"/>
        <end position="51"/>
    </location>
</feature>
<gene>
    <name evidence="2" type="ORF">HMPREF1549_01387</name>
</gene>
<dbReference type="AlphaFoldDB" id="U1QBM3"/>
<evidence type="ECO:0000256" key="1">
    <source>
        <dbReference type="SAM" id="MobiDB-lite"/>
    </source>
</evidence>
<name>U1QBM3_9ACTO</name>
<proteinExistence type="predicted"/>
<evidence type="ECO:0000313" key="2">
    <source>
        <dbReference type="EMBL" id="ERH19781.1"/>
    </source>
</evidence>
<protein>
    <submittedName>
        <fullName evidence="2">Uncharacterized protein</fullName>
    </submittedName>
</protein>
<dbReference type="HOGENOM" id="CLU_3094662_0_0_11"/>
<dbReference type="EMBL" id="AWSD01000140">
    <property type="protein sequence ID" value="ERH19781.1"/>
    <property type="molecule type" value="Genomic_DNA"/>
</dbReference>
<sequence>MWVLGVSAPAGSGGTGRTGRQSTCHRRRLTGTDGNGFRRGHVRNNQPAPTP</sequence>